<evidence type="ECO:0000256" key="7">
    <source>
        <dbReference type="SAM" id="MobiDB-lite"/>
    </source>
</evidence>
<protein>
    <recommendedName>
        <fullName evidence="11">Sodium-dependent phosphate transporter</fullName>
    </recommendedName>
</protein>
<dbReference type="GO" id="GO:0005886">
    <property type="term" value="C:plasma membrane"/>
    <property type="evidence" value="ECO:0007669"/>
    <property type="project" value="UniProtKB-SubCell"/>
</dbReference>
<evidence type="ECO:0000256" key="6">
    <source>
        <dbReference type="ARBA" id="ARBA00023136"/>
    </source>
</evidence>
<feature type="region of interest" description="Disordered" evidence="7">
    <location>
        <begin position="1"/>
        <end position="21"/>
    </location>
</feature>
<accession>A0A8K1FKZ2</accession>
<comment type="similarity">
    <text evidence="2">Belongs to the SLC34A transporter family.</text>
</comment>
<feature type="transmembrane region" description="Helical" evidence="8">
    <location>
        <begin position="142"/>
        <end position="162"/>
    </location>
</feature>
<gene>
    <name evidence="9" type="ORF">Poli38472_002258</name>
</gene>
<dbReference type="GO" id="GO:0005436">
    <property type="term" value="F:sodium:phosphate symporter activity"/>
    <property type="evidence" value="ECO:0007669"/>
    <property type="project" value="InterPro"/>
</dbReference>
<feature type="transmembrane region" description="Helical" evidence="8">
    <location>
        <begin position="62"/>
        <end position="82"/>
    </location>
</feature>
<keyword evidence="3" id="KW-1003">Cell membrane</keyword>
<evidence type="ECO:0000313" key="10">
    <source>
        <dbReference type="Proteomes" id="UP000794436"/>
    </source>
</evidence>
<feature type="transmembrane region" description="Helical" evidence="8">
    <location>
        <begin position="274"/>
        <end position="294"/>
    </location>
</feature>
<dbReference type="PANTHER" id="PTHR10010:SF46">
    <property type="entry name" value="SODIUM-DEPENDENT PHOSPHATE TRANSPORT PROTEIN 2B"/>
    <property type="match status" value="1"/>
</dbReference>
<feature type="transmembrane region" description="Helical" evidence="8">
    <location>
        <begin position="355"/>
        <end position="376"/>
    </location>
</feature>
<keyword evidence="5 8" id="KW-1133">Transmembrane helix</keyword>
<dbReference type="GO" id="GO:0044341">
    <property type="term" value="P:sodium-dependent phosphate transport"/>
    <property type="evidence" value="ECO:0007669"/>
    <property type="project" value="InterPro"/>
</dbReference>
<evidence type="ECO:0000256" key="1">
    <source>
        <dbReference type="ARBA" id="ARBA00004651"/>
    </source>
</evidence>
<reference evidence="9" key="1">
    <citation type="submission" date="2019-03" db="EMBL/GenBank/DDBJ databases">
        <title>Long read genome sequence of the mycoparasitic Pythium oligandrum ATCC 38472 isolated from sugarbeet rhizosphere.</title>
        <authorList>
            <person name="Gaulin E."/>
        </authorList>
    </citation>
    <scope>NUCLEOTIDE SEQUENCE</scope>
    <source>
        <strain evidence="9">ATCC 38472_TT</strain>
    </source>
</reference>
<organism evidence="9 10">
    <name type="scientific">Pythium oligandrum</name>
    <name type="common">Mycoparasitic fungus</name>
    <dbReference type="NCBI Taxonomy" id="41045"/>
    <lineage>
        <taxon>Eukaryota</taxon>
        <taxon>Sar</taxon>
        <taxon>Stramenopiles</taxon>
        <taxon>Oomycota</taxon>
        <taxon>Peronosporomycetes</taxon>
        <taxon>Pythiales</taxon>
        <taxon>Pythiaceae</taxon>
        <taxon>Pythium</taxon>
    </lineage>
</organism>
<feature type="transmembrane region" description="Helical" evidence="8">
    <location>
        <begin position="459"/>
        <end position="480"/>
    </location>
</feature>
<dbReference type="Pfam" id="PF02690">
    <property type="entry name" value="Na_Pi_cotrans"/>
    <property type="match status" value="2"/>
</dbReference>
<dbReference type="EMBL" id="SPLM01000072">
    <property type="protein sequence ID" value="TMW63317.1"/>
    <property type="molecule type" value="Genomic_DNA"/>
</dbReference>
<evidence type="ECO:0008006" key="11">
    <source>
        <dbReference type="Google" id="ProtNLM"/>
    </source>
</evidence>
<evidence type="ECO:0000256" key="4">
    <source>
        <dbReference type="ARBA" id="ARBA00022692"/>
    </source>
</evidence>
<feature type="transmembrane region" description="Helical" evidence="8">
    <location>
        <begin position="315"/>
        <end position="335"/>
    </location>
</feature>
<name>A0A8K1FKZ2_PYTOL</name>
<keyword evidence="4 8" id="KW-0812">Transmembrane</keyword>
<feature type="transmembrane region" description="Helical" evidence="8">
    <location>
        <begin position="183"/>
        <end position="202"/>
    </location>
</feature>
<evidence type="ECO:0000256" key="8">
    <source>
        <dbReference type="SAM" id="Phobius"/>
    </source>
</evidence>
<comment type="subcellular location">
    <subcellularLocation>
        <location evidence="1">Cell membrane</location>
        <topology evidence="1">Multi-pass membrane protein</topology>
    </subcellularLocation>
</comment>
<dbReference type="Proteomes" id="UP000794436">
    <property type="component" value="Unassembled WGS sequence"/>
</dbReference>
<evidence type="ECO:0000256" key="5">
    <source>
        <dbReference type="ARBA" id="ARBA00022989"/>
    </source>
</evidence>
<dbReference type="OrthoDB" id="67833at2759"/>
<feature type="transmembrane region" description="Helical" evidence="8">
    <location>
        <begin position="383"/>
        <end position="403"/>
    </location>
</feature>
<keyword evidence="10" id="KW-1185">Reference proteome</keyword>
<sequence length="530" mass="57218">MKAMAAGSASRSRSSTEEGDTDQFALTMSPIQFILTYENLQEAAEEEAYEHQTTRRKVVSGVFYAVLAIAALYFLIIGIKFIGDGFTLVLSCGAQSIFDFTDNPVAALSIGTITTAIIHSSSTVTSVTVAAVGAGGMSMRQGAYIIMGANIGTCVTCMMVAFGQISDRRRFQRAMGAAAVHDIYNIVSVVIMFPLEVIAHPLEKLSMTMANWKSSRGAFTSPIDFVVNPLAALVVKVDKKRFNTVAAGKEECHPDISLVIGGAFEHASMDDRSIGAIVLSIGILFLIVALMALSRMLSRVFLGSTKRAVFKVLDYNGYLNIFLGTAITFGVHSSTVVTSLLTPLAGLGVVTLEQVYPLVIGANLGTTATALLVSLVTESDDAVAIALVHFWFNVFGIVLFYPIPITRMVVLKPAKSFADASAAWPAAAVIYMIAFFLIIPGIFLGLATMCTSSNSALVINGYVSVTSVIVGLALFLTWYYCYGGRRRWHQTLEQKRVDHEIRKYGGNIGMPSFVDDETSIYELSDRHQQV</sequence>
<evidence type="ECO:0000256" key="2">
    <source>
        <dbReference type="ARBA" id="ARBA00005808"/>
    </source>
</evidence>
<feature type="transmembrane region" description="Helical" evidence="8">
    <location>
        <begin position="423"/>
        <end position="447"/>
    </location>
</feature>
<dbReference type="InterPro" id="IPR003841">
    <property type="entry name" value="Na/Pi_transpt"/>
</dbReference>
<dbReference type="PANTHER" id="PTHR10010">
    <property type="entry name" value="SOLUTE CARRIER FAMILY 34 SODIUM PHOSPHATE , MEMBER 2-RELATED"/>
    <property type="match status" value="1"/>
</dbReference>
<evidence type="ECO:0000313" key="9">
    <source>
        <dbReference type="EMBL" id="TMW63317.1"/>
    </source>
</evidence>
<comment type="caution">
    <text evidence="9">The sequence shown here is derived from an EMBL/GenBank/DDBJ whole genome shotgun (WGS) entry which is preliminary data.</text>
</comment>
<keyword evidence="6 8" id="KW-0472">Membrane</keyword>
<proteinExistence type="inferred from homology"/>
<evidence type="ECO:0000256" key="3">
    <source>
        <dbReference type="ARBA" id="ARBA00022475"/>
    </source>
</evidence>
<dbReference type="NCBIfam" id="NF037997">
    <property type="entry name" value="Na_Pi_symport"/>
    <property type="match status" value="2"/>
</dbReference>
<feature type="compositionally biased region" description="Low complexity" evidence="7">
    <location>
        <begin position="1"/>
        <end position="13"/>
    </location>
</feature>
<dbReference type="AlphaFoldDB" id="A0A8K1FKZ2"/>